<dbReference type="Proteomes" id="UP000718281">
    <property type="component" value="Unassembled WGS sequence"/>
</dbReference>
<evidence type="ECO:0000259" key="1">
    <source>
        <dbReference type="Pfam" id="PF12728"/>
    </source>
</evidence>
<dbReference type="AlphaFoldDB" id="A0A934X497"/>
<gene>
    <name evidence="2" type="ORF">IPF40_02940</name>
</gene>
<dbReference type="GO" id="GO:0003677">
    <property type="term" value="F:DNA binding"/>
    <property type="evidence" value="ECO:0007669"/>
    <property type="project" value="InterPro"/>
</dbReference>
<dbReference type="Pfam" id="PF12728">
    <property type="entry name" value="HTH_17"/>
    <property type="match status" value="1"/>
</dbReference>
<dbReference type="NCBIfam" id="TIGR01764">
    <property type="entry name" value="excise"/>
    <property type="match status" value="1"/>
</dbReference>
<protein>
    <submittedName>
        <fullName evidence="2">Helix-turn-helix domain-containing protein</fullName>
    </submittedName>
</protein>
<dbReference type="InterPro" id="IPR041657">
    <property type="entry name" value="HTH_17"/>
</dbReference>
<dbReference type="EMBL" id="JADIXZ010000003">
    <property type="protein sequence ID" value="MBK6300038.1"/>
    <property type="molecule type" value="Genomic_DNA"/>
</dbReference>
<accession>A0A934X497</accession>
<evidence type="ECO:0000313" key="2">
    <source>
        <dbReference type="EMBL" id="MBK6300038.1"/>
    </source>
</evidence>
<comment type="caution">
    <text evidence="2">The sequence shown here is derived from an EMBL/GenBank/DDBJ whole genome shotgun (WGS) entry which is preliminary data.</text>
</comment>
<name>A0A934X497_9MICO</name>
<dbReference type="InterPro" id="IPR010093">
    <property type="entry name" value="SinI_DNA-bd"/>
</dbReference>
<feature type="domain" description="Helix-turn-helix" evidence="1">
    <location>
        <begin position="11"/>
        <end position="52"/>
    </location>
</feature>
<sequence length="62" mass="6817">MKPRRWASLAVAADHLAVSEKTLRRMIAAGDVRGYRVGSRLVRVDMNELDALASPIPTRGTI</sequence>
<evidence type="ECO:0000313" key="3">
    <source>
        <dbReference type="Proteomes" id="UP000718281"/>
    </source>
</evidence>
<proteinExistence type="predicted"/>
<reference evidence="2 3" key="1">
    <citation type="submission" date="2020-10" db="EMBL/GenBank/DDBJ databases">
        <title>Connecting structure to function with the recovery of over 1000 high-quality activated sludge metagenome-assembled genomes encoding full-length rRNA genes using long-read sequencing.</title>
        <authorList>
            <person name="Singleton C.M."/>
            <person name="Petriglieri F."/>
            <person name="Kristensen J.M."/>
            <person name="Kirkegaard R.H."/>
            <person name="Michaelsen T.Y."/>
            <person name="Andersen M.H."/>
            <person name="Karst S.M."/>
            <person name="Dueholm M.S."/>
            <person name="Nielsen P.H."/>
            <person name="Albertsen M."/>
        </authorList>
    </citation>
    <scope>NUCLEOTIDE SEQUENCE [LARGE SCALE GENOMIC DNA]</scope>
    <source>
        <strain evidence="2">AalE_18-Q3-R2-46_BAT3C.188</strain>
    </source>
</reference>
<organism evidence="2 3">
    <name type="scientific">Candidatus Phosphoribacter hodrii</name>
    <dbReference type="NCBI Taxonomy" id="2953743"/>
    <lineage>
        <taxon>Bacteria</taxon>
        <taxon>Bacillati</taxon>
        <taxon>Actinomycetota</taxon>
        <taxon>Actinomycetes</taxon>
        <taxon>Micrococcales</taxon>
        <taxon>Dermatophilaceae</taxon>
        <taxon>Candidatus Phosphoribacter</taxon>
    </lineage>
</organism>